<evidence type="ECO:0000256" key="4">
    <source>
        <dbReference type="ARBA" id="ARBA00022889"/>
    </source>
</evidence>
<organism evidence="7 8">
    <name type="scientific">Ilyodon furcidens</name>
    <name type="common">goldbreast splitfin</name>
    <dbReference type="NCBI Taxonomy" id="33524"/>
    <lineage>
        <taxon>Eukaryota</taxon>
        <taxon>Metazoa</taxon>
        <taxon>Chordata</taxon>
        <taxon>Craniata</taxon>
        <taxon>Vertebrata</taxon>
        <taxon>Euteleostomi</taxon>
        <taxon>Actinopterygii</taxon>
        <taxon>Neopterygii</taxon>
        <taxon>Teleostei</taxon>
        <taxon>Neoteleostei</taxon>
        <taxon>Acanthomorphata</taxon>
        <taxon>Ovalentaria</taxon>
        <taxon>Atherinomorphae</taxon>
        <taxon>Cyprinodontiformes</taxon>
        <taxon>Goodeidae</taxon>
        <taxon>Ilyodon</taxon>
    </lineage>
</organism>
<accession>A0ABV0VB59</accession>
<feature type="non-terminal residue" evidence="7">
    <location>
        <position position="198"/>
    </location>
</feature>
<evidence type="ECO:0000256" key="1">
    <source>
        <dbReference type="ARBA" id="ARBA00004370"/>
    </source>
</evidence>
<dbReference type="PANTHER" id="PTHR23412:SF6">
    <property type="entry name" value="MESOTHELIN"/>
    <property type="match status" value="1"/>
</dbReference>
<dbReference type="InterPro" id="IPR010335">
    <property type="entry name" value="Mesothelin"/>
</dbReference>
<keyword evidence="8" id="KW-1185">Reference proteome</keyword>
<dbReference type="PANTHER" id="PTHR23412">
    <property type="entry name" value="STEREOCILIN RELATED"/>
    <property type="match status" value="1"/>
</dbReference>
<keyword evidence="6" id="KW-0325">Glycoprotein</keyword>
<keyword evidence="3" id="KW-0732">Signal</keyword>
<comment type="similarity">
    <text evidence="2">Belongs to the mesothelin family.</text>
</comment>
<keyword evidence="4" id="KW-0130">Cell adhesion</keyword>
<reference evidence="7 8" key="1">
    <citation type="submission" date="2021-06" db="EMBL/GenBank/DDBJ databases">
        <authorList>
            <person name="Palmer J.M."/>
        </authorList>
    </citation>
    <scope>NUCLEOTIDE SEQUENCE [LARGE SCALE GENOMIC DNA]</scope>
    <source>
        <strain evidence="8">if_2019</strain>
        <tissue evidence="7">Muscle</tissue>
    </source>
</reference>
<dbReference type="EMBL" id="JAHRIQ010101392">
    <property type="protein sequence ID" value="MEQ2253955.1"/>
    <property type="molecule type" value="Genomic_DNA"/>
</dbReference>
<feature type="non-terminal residue" evidence="7">
    <location>
        <position position="1"/>
    </location>
</feature>
<evidence type="ECO:0000256" key="2">
    <source>
        <dbReference type="ARBA" id="ARBA00011016"/>
    </source>
</evidence>
<sequence>AFPTGVPDQAVQMLASVSRTATLEDISKWNISKLDTLAALMEPEDGTWEKAKSKEIITKYLNNPGNSLGSIELNVIDSNLCSLDASMLQTITADSIRNAKLLKVASCSAEQKRVLFEISNTSFSGYRDNPINFYNLVKGHLGGAPLIDIISFSSQNLSMDVETFTKLNINVINGLSVTNVQDLMGEHLQDLKLFENNT</sequence>
<protein>
    <recommendedName>
        <fullName evidence="9">Tropomodulin</fullName>
    </recommendedName>
</protein>
<evidence type="ECO:0000313" key="8">
    <source>
        <dbReference type="Proteomes" id="UP001482620"/>
    </source>
</evidence>
<dbReference type="Proteomes" id="UP001482620">
    <property type="component" value="Unassembled WGS sequence"/>
</dbReference>
<dbReference type="InterPro" id="IPR026664">
    <property type="entry name" value="Stereocilin-rel"/>
</dbReference>
<evidence type="ECO:0008006" key="9">
    <source>
        <dbReference type="Google" id="ProtNLM"/>
    </source>
</evidence>
<evidence type="ECO:0000313" key="7">
    <source>
        <dbReference type="EMBL" id="MEQ2253955.1"/>
    </source>
</evidence>
<proteinExistence type="inferred from homology"/>
<evidence type="ECO:0000256" key="3">
    <source>
        <dbReference type="ARBA" id="ARBA00022729"/>
    </source>
</evidence>
<comment type="subcellular location">
    <subcellularLocation>
        <location evidence="1">Membrane</location>
    </subcellularLocation>
</comment>
<evidence type="ECO:0000256" key="6">
    <source>
        <dbReference type="ARBA" id="ARBA00023180"/>
    </source>
</evidence>
<dbReference type="Pfam" id="PF06060">
    <property type="entry name" value="Mesothelin"/>
    <property type="match status" value="1"/>
</dbReference>
<name>A0ABV0VB59_9TELE</name>
<gene>
    <name evidence="7" type="ORF">ILYODFUR_037831</name>
</gene>
<keyword evidence="5" id="KW-0472">Membrane</keyword>
<evidence type="ECO:0000256" key="5">
    <source>
        <dbReference type="ARBA" id="ARBA00023136"/>
    </source>
</evidence>
<comment type="caution">
    <text evidence="7">The sequence shown here is derived from an EMBL/GenBank/DDBJ whole genome shotgun (WGS) entry which is preliminary data.</text>
</comment>